<accession>A0ABS8APD0</accession>
<evidence type="ECO:0000313" key="1">
    <source>
        <dbReference type="EMBL" id="MCB2408068.1"/>
    </source>
</evidence>
<sequence>MYNAPHEITLVLRDTIEKGKYIDIMDFPYPDNLVDENGLFYGEIVATLVTSPYLDGTQGPEYCQTDVMLSMGTYDSIKERDLEIATVRNPYGRNNPHNVLLSSHYQARYRKGRSSSGFSSERQLRDESLKYHPVKKYAVNLHEMTEAHRMRSLPSARKWYLQLKSLANYAAEQLLSNAELAQEFCLIITISDPHKQHDIYSAVTRNLDRFSFPHSNIKLHNENRIDLRNSFGEDHEV</sequence>
<evidence type="ECO:0000313" key="2">
    <source>
        <dbReference type="Proteomes" id="UP001165296"/>
    </source>
</evidence>
<organism evidence="1 2">
    <name type="scientific">Hymenobacter lucidus</name>
    <dbReference type="NCBI Taxonomy" id="2880930"/>
    <lineage>
        <taxon>Bacteria</taxon>
        <taxon>Pseudomonadati</taxon>
        <taxon>Bacteroidota</taxon>
        <taxon>Cytophagia</taxon>
        <taxon>Cytophagales</taxon>
        <taxon>Hymenobacteraceae</taxon>
        <taxon>Hymenobacter</taxon>
    </lineage>
</organism>
<proteinExistence type="predicted"/>
<protein>
    <submittedName>
        <fullName evidence="1">Uncharacterized protein</fullName>
    </submittedName>
</protein>
<name>A0ABS8APD0_9BACT</name>
<gene>
    <name evidence="1" type="ORF">LGH74_08770</name>
</gene>
<comment type="caution">
    <text evidence="1">The sequence shown here is derived from an EMBL/GenBank/DDBJ whole genome shotgun (WGS) entry which is preliminary data.</text>
</comment>
<dbReference type="RefSeq" id="WP_226174700.1">
    <property type="nucleotide sequence ID" value="NZ_JAJADR010000002.1"/>
</dbReference>
<dbReference type="EMBL" id="JAJADR010000002">
    <property type="protein sequence ID" value="MCB2408068.1"/>
    <property type="molecule type" value="Genomic_DNA"/>
</dbReference>
<reference evidence="1" key="1">
    <citation type="submission" date="2021-10" db="EMBL/GenBank/DDBJ databases">
        <authorList>
            <person name="Dean J.D."/>
            <person name="Kim M.K."/>
            <person name="Newey C.N."/>
            <person name="Stoker T.S."/>
            <person name="Thompson D.W."/>
            <person name="Grose J.H."/>
        </authorList>
    </citation>
    <scope>NUCLEOTIDE SEQUENCE</scope>
    <source>
        <strain evidence="1">BT178</strain>
    </source>
</reference>
<dbReference type="Proteomes" id="UP001165296">
    <property type="component" value="Unassembled WGS sequence"/>
</dbReference>
<keyword evidence="2" id="KW-1185">Reference proteome</keyword>